<gene>
    <name evidence="1" type="ORF">DI536_36375</name>
</gene>
<evidence type="ECO:0000313" key="1">
    <source>
        <dbReference type="EMBL" id="PZR03091.1"/>
    </source>
</evidence>
<reference evidence="1 2" key="1">
    <citation type="submission" date="2017-08" db="EMBL/GenBank/DDBJ databases">
        <title>Infants hospitalized years apart are colonized by the same room-sourced microbial strains.</title>
        <authorList>
            <person name="Brooks B."/>
            <person name="Olm M.R."/>
            <person name="Firek B.A."/>
            <person name="Baker R."/>
            <person name="Thomas B.C."/>
            <person name="Morowitz M.J."/>
            <person name="Banfield J.F."/>
        </authorList>
    </citation>
    <scope>NUCLEOTIDE SEQUENCE [LARGE SCALE GENOMIC DNA]</scope>
    <source>
        <strain evidence="1">S2_003_000_R2_14</strain>
    </source>
</reference>
<dbReference type="EMBL" id="QFQP01000125">
    <property type="protein sequence ID" value="PZR03091.1"/>
    <property type="molecule type" value="Genomic_DNA"/>
</dbReference>
<organism evidence="1 2">
    <name type="scientific">Archangium gephyra</name>
    <dbReference type="NCBI Taxonomy" id="48"/>
    <lineage>
        <taxon>Bacteria</taxon>
        <taxon>Pseudomonadati</taxon>
        <taxon>Myxococcota</taxon>
        <taxon>Myxococcia</taxon>
        <taxon>Myxococcales</taxon>
        <taxon>Cystobacterineae</taxon>
        <taxon>Archangiaceae</taxon>
        <taxon>Archangium</taxon>
    </lineage>
</organism>
<comment type="caution">
    <text evidence="1">The sequence shown here is derived from an EMBL/GenBank/DDBJ whole genome shotgun (WGS) entry which is preliminary data.</text>
</comment>
<protein>
    <submittedName>
        <fullName evidence="1">Uncharacterized protein</fullName>
    </submittedName>
</protein>
<evidence type="ECO:0000313" key="2">
    <source>
        <dbReference type="Proteomes" id="UP000249061"/>
    </source>
</evidence>
<feature type="non-terminal residue" evidence="1">
    <location>
        <position position="61"/>
    </location>
</feature>
<dbReference type="AlphaFoldDB" id="A0A2W5UZB2"/>
<name>A0A2W5UZB2_9BACT</name>
<sequence length="61" mass="6556">MTDTVSLFLSRTGGPPFLGSVGYVNDAVRPLLEARWKQVDSFQPPMAGGDTEEAMLPFALA</sequence>
<dbReference type="Proteomes" id="UP000249061">
    <property type="component" value="Unassembled WGS sequence"/>
</dbReference>
<proteinExistence type="predicted"/>
<accession>A0A2W5UZB2</accession>